<dbReference type="RefSeq" id="WP_143951221.1">
    <property type="nucleotide sequence ID" value="NZ_BAABMB010000005.1"/>
</dbReference>
<sequence>MPSPVRAIHQFHPSCSVGDGVTKSLFYTRRLLRELGYESEIFCIEPPPPSLSEEVHLLAQLPAGADYVLLQHHSLGFDDDAWLESLAAPRILIYHNITPPHLLHGEDLQRLACLGREQLRRWAPQCVGAIGDSDYNSEELREAGYANVVTLALLVDLDATRGLPWDAELAGRLHQTLNILFVGRINENKHQHELIEVFDEFLHYTDQPARLILAGGTTSEAYERRLRDMAQARGGESRVWITGKVDEAGLQALYRSASLFVCLSEHEGFCMPVIEAMQHDVPVIARDAGALAATMGEGGLVLEHATREPRDIAALMHTVLTQPGLRRRILRGQRRNLARYETHNLREGLATYLGGLQIHAPIAPPMPAEGPDGEYWQVEGPVDSFYSLAIVNRNMALALAAQDVDVGLDGQGAQGGSQEPDWLERHAPEAALLAQRARTQRQFGAPPRVSLRFQYPPWVDGMRGELRVMHAYCWEESVFPAAYVAAFNRGLDLVTTAATSSARILRQSGIRTPIVTTGIGVDHVLARTPQPFALPAEAEAGFRFLHVSSCFARKGVDVLLEAWGKAFRRADDVVLVIKTFPNPHNDVFEQLARWQARDHDYPRVAIINEDIPDEQLLWLYQACQALVAPSRGEGFGMPMAEAMLFDLPVIVTAWGGHRDFCTPETAWLCDFDFAFARSHLGVPHSVWADPKASHLAELMREVHGLSPAGRARRTEAARALVLNEYTWARVAERARAAIAAVEAAPGWRREPRVAWVSSWNTRCGIATYSAFLAQAIPRDRLLMLAAHAHAQLGEDEDFVRRCWREDIDNDVLADVEAQLESADVDAVVIQYNFGFFSVRALGRLVRRLRERGVRSYVFLHSSADVVRKEQGDRISLSVVNVDLSQAHQIVVHSVEDMNRLKSFGLVENVMLLPHGVPVLAPVDAEAERRARGLAGKRIVAMYGFLLPHKGAQTLLRAFARLARLDASLHLLFVTALYPAPVSEQEKRDCEALVERLGLHGRVTMITDFLPDAESQAWLQTAELIVYPYQETQESASGAVRGGLATGKPVVVTPLGIFDEVADAVHRLHGMDDAAVAEGLWMLMNDEAELAALAERGRRWCDARRWPDISRRLLAMLEGDANDVAPPARLPYGQGQ</sequence>
<accession>A0A556A891</accession>
<protein>
    <submittedName>
        <fullName evidence="2">Glycosyltransferase</fullName>
    </submittedName>
</protein>
<dbReference type="Gene3D" id="3.40.50.2000">
    <property type="entry name" value="Glycogen Phosphorylase B"/>
    <property type="match status" value="4"/>
</dbReference>
<evidence type="ECO:0000313" key="3">
    <source>
        <dbReference type="Proteomes" id="UP000318405"/>
    </source>
</evidence>
<reference evidence="2 3" key="1">
    <citation type="submission" date="2019-07" db="EMBL/GenBank/DDBJ databases">
        <title>Qingshengfaniella alkalisoli gen. nov., sp. nov., isolated from saline soil.</title>
        <authorList>
            <person name="Xu L."/>
            <person name="Huang X.-X."/>
            <person name="Sun J.-Q."/>
        </authorList>
    </citation>
    <scope>NUCLEOTIDE SEQUENCE [LARGE SCALE GENOMIC DNA]</scope>
    <source>
        <strain evidence="2 3">DSM 27279</strain>
    </source>
</reference>
<dbReference type="OrthoDB" id="433681at2"/>
<dbReference type="InterPro" id="IPR001296">
    <property type="entry name" value="Glyco_trans_1"/>
</dbReference>
<dbReference type="PANTHER" id="PTHR46656:SF3">
    <property type="entry name" value="PUTATIVE-RELATED"/>
    <property type="match status" value="1"/>
</dbReference>
<dbReference type="Proteomes" id="UP000318405">
    <property type="component" value="Unassembled WGS sequence"/>
</dbReference>
<keyword evidence="2" id="KW-0808">Transferase</keyword>
<dbReference type="Pfam" id="PF13692">
    <property type="entry name" value="Glyco_trans_1_4"/>
    <property type="match status" value="1"/>
</dbReference>
<name>A0A556A891_9BURK</name>
<dbReference type="CDD" id="cd01635">
    <property type="entry name" value="Glycosyltransferase_GTB-type"/>
    <property type="match status" value="1"/>
</dbReference>
<dbReference type="GO" id="GO:0016757">
    <property type="term" value="F:glycosyltransferase activity"/>
    <property type="evidence" value="ECO:0007669"/>
    <property type="project" value="InterPro"/>
</dbReference>
<proteinExistence type="predicted"/>
<comment type="caution">
    <text evidence="2">The sequence shown here is derived from an EMBL/GenBank/DDBJ whole genome shotgun (WGS) entry which is preliminary data.</text>
</comment>
<evidence type="ECO:0000313" key="2">
    <source>
        <dbReference type="EMBL" id="TSH89106.1"/>
    </source>
</evidence>
<dbReference type="Pfam" id="PF00534">
    <property type="entry name" value="Glycos_transf_1"/>
    <property type="match status" value="2"/>
</dbReference>
<dbReference type="PANTHER" id="PTHR46656">
    <property type="entry name" value="PUTATIVE-RELATED"/>
    <property type="match status" value="1"/>
</dbReference>
<evidence type="ECO:0000259" key="1">
    <source>
        <dbReference type="Pfam" id="PF00534"/>
    </source>
</evidence>
<feature type="domain" description="Glycosyl transferase family 1" evidence="1">
    <location>
        <begin position="179"/>
        <end position="329"/>
    </location>
</feature>
<organism evidence="2 3">
    <name type="scientific">Verticiella sediminum</name>
    <dbReference type="NCBI Taxonomy" id="1247510"/>
    <lineage>
        <taxon>Bacteria</taxon>
        <taxon>Pseudomonadati</taxon>
        <taxon>Pseudomonadota</taxon>
        <taxon>Betaproteobacteria</taxon>
        <taxon>Burkholderiales</taxon>
        <taxon>Alcaligenaceae</taxon>
        <taxon>Verticiella</taxon>
    </lineage>
</organism>
<keyword evidence="3" id="KW-1185">Reference proteome</keyword>
<dbReference type="SUPFAM" id="SSF53756">
    <property type="entry name" value="UDP-Glycosyltransferase/glycogen phosphorylase"/>
    <property type="match status" value="3"/>
</dbReference>
<feature type="domain" description="Glycosyl transferase family 1" evidence="1">
    <location>
        <begin position="925"/>
        <end position="1099"/>
    </location>
</feature>
<dbReference type="AlphaFoldDB" id="A0A556A891"/>
<gene>
    <name evidence="2" type="ORF">FOZ76_26215</name>
</gene>
<dbReference type="EMBL" id="VLTJ01000042">
    <property type="protein sequence ID" value="TSH89106.1"/>
    <property type="molecule type" value="Genomic_DNA"/>
</dbReference>